<accession>A0A1G8A925</accession>
<evidence type="ECO:0000313" key="2">
    <source>
        <dbReference type="EMBL" id="SDH17452.1"/>
    </source>
</evidence>
<dbReference type="EMBL" id="FNCY01000004">
    <property type="protein sequence ID" value="SDH17452.1"/>
    <property type="molecule type" value="Genomic_DNA"/>
</dbReference>
<keyword evidence="3" id="KW-1185">Reference proteome</keyword>
<dbReference type="InterPro" id="IPR021242">
    <property type="entry name" value="DUF2799"/>
</dbReference>
<evidence type="ECO:0000313" key="3">
    <source>
        <dbReference type="Proteomes" id="UP000198607"/>
    </source>
</evidence>
<feature type="coiled-coil region" evidence="1">
    <location>
        <begin position="118"/>
        <end position="176"/>
    </location>
</feature>
<keyword evidence="1" id="KW-0175">Coiled coil</keyword>
<evidence type="ECO:0008006" key="4">
    <source>
        <dbReference type="Google" id="ProtNLM"/>
    </source>
</evidence>
<evidence type="ECO:0000256" key="1">
    <source>
        <dbReference type="SAM" id="Coils"/>
    </source>
</evidence>
<proteinExistence type="predicted"/>
<gene>
    <name evidence="2" type="ORF">SAMN05660652_01318</name>
</gene>
<protein>
    <recommendedName>
        <fullName evidence="4">DUF2799 domain-containing protein</fullName>
    </recommendedName>
</protein>
<dbReference type="AlphaFoldDB" id="A0A1G8A925"/>
<name>A0A1G8A925_9RHOO</name>
<dbReference type="Proteomes" id="UP000198607">
    <property type="component" value="Unassembled WGS sequence"/>
</dbReference>
<dbReference type="OrthoDB" id="5917215at2"/>
<sequence length="202" mass="23460">MDPYRSWMSVSLLCLGLVSCSTMSPKECQIANWSDVGQADGLLGKNLSFLNQRRSDCAEANIQIDQAAYLKGRDQGLKTYCQLGNAAQIGLRGEVYEGVCPPAIDQEFRRRYNIGFDIHRFKDEIARLRYRLGSLEERLRKNQHEFEQRLGSRGKNEDHQRLYHDFQREQDRIREEQSVAAHNLQWNQGQLINAEMVLQNLR</sequence>
<dbReference type="PROSITE" id="PS51257">
    <property type="entry name" value="PROKAR_LIPOPROTEIN"/>
    <property type="match status" value="1"/>
</dbReference>
<organism evidence="2 3">
    <name type="scientific">Propionivibrio dicarboxylicus</name>
    <dbReference type="NCBI Taxonomy" id="83767"/>
    <lineage>
        <taxon>Bacteria</taxon>
        <taxon>Pseudomonadati</taxon>
        <taxon>Pseudomonadota</taxon>
        <taxon>Betaproteobacteria</taxon>
        <taxon>Rhodocyclales</taxon>
        <taxon>Rhodocyclaceae</taxon>
        <taxon>Propionivibrio</taxon>
    </lineage>
</organism>
<reference evidence="2 3" key="1">
    <citation type="submission" date="2016-10" db="EMBL/GenBank/DDBJ databases">
        <authorList>
            <person name="de Groot N.N."/>
        </authorList>
    </citation>
    <scope>NUCLEOTIDE SEQUENCE [LARGE SCALE GENOMIC DNA]</scope>
    <source>
        <strain evidence="2 3">DSM 5885</strain>
    </source>
</reference>
<dbReference type="Pfam" id="PF10973">
    <property type="entry name" value="DUF2799"/>
    <property type="match status" value="1"/>
</dbReference>